<dbReference type="GeneID" id="54481770"/>
<keyword evidence="16" id="KW-1185">Reference proteome</keyword>
<evidence type="ECO:0000313" key="16">
    <source>
        <dbReference type="Proteomes" id="UP000799437"/>
    </source>
</evidence>
<evidence type="ECO:0000256" key="14">
    <source>
        <dbReference type="SAM" id="Phobius"/>
    </source>
</evidence>
<dbReference type="CDD" id="cd11061">
    <property type="entry name" value="CYP67-like"/>
    <property type="match status" value="1"/>
</dbReference>
<keyword evidence="8 13" id="KW-0560">Oxidoreductase</keyword>
<dbReference type="InterPro" id="IPR017972">
    <property type="entry name" value="Cyt_P450_CS"/>
</dbReference>
<dbReference type="GO" id="GO:0016020">
    <property type="term" value="C:membrane"/>
    <property type="evidence" value="ECO:0007669"/>
    <property type="project" value="UniProtKB-SubCell"/>
</dbReference>
<comment type="similarity">
    <text evidence="3 13">Belongs to the cytochrome P450 family.</text>
</comment>
<proteinExistence type="inferred from homology"/>
<evidence type="ECO:0000256" key="10">
    <source>
        <dbReference type="ARBA" id="ARBA00023033"/>
    </source>
</evidence>
<sequence length="541" mass="61307">MMNFAIPLCGIVAGVTSHLGFFIHGEWHLHSRSIIGAHATIAALVLGTLQRYLDDILAACTYTITLSAWYLISLFASIAVYRTMFHKLVNFPGPRLAAVSKFWHIYHARNSTNYLVMQRLYEKYGTVVRTGPNEITIFHPSAIELLDGAHNTNSKDVWYDVLQPRTSAIFTRNAQDHRDRRRVWTQSLSTKAMDEFRPRIYQQALNLVQCIQELSSAPVNINDVMSWFSFDAMGDVVFGKSFGMMQEKVTHDAIIHQKRALALLGPISDAVWIAQLAFSFVPFLGKVKSWMRMVSYCEERMARRMELQTDEKADMASWFIDEYHNLSEVRDLQSRQRLLGGTAVSAIVAGSDTTRASLIATWWYLAKYPEHAEKIRQEIETVDIGDANVLAGLPHLNGVIQEILRLVPPAMTGGGRITGPQGLTVDNVFIPAGTKVTAPKYVIKRMENAFVHPDEFIPERWYSRPDLVKDKRAFGPFSFGSRQCVGKVLAYAELRLVTANVLRNFNVSFSPGYDEETMWRDMKDQVTAQPGQVLCTFERRI</sequence>
<comment type="cofactor">
    <cofactor evidence="1 12">
        <name>heme</name>
        <dbReference type="ChEBI" id="CHEBI:30413"/>
    </cofactor>
</comment>
<feature type="transmembrane region" description="Helical" evidence="14">
    <location>
        <begin position="29"/>
        <end position="49"/>
    </location>
</feature>
<dbReference type="PANTHER" id="PTHR24305">
    <property type="entry name" value="CYTOCHROME P450"/>
    <property type="match status" value="1"/>
</dbReference>
<keyword evidence="4 12" id="KW-0349">Heme</keyword>
<evidence type="ECO:0000256" key="4">
    <source>
        <dbReference type="ARBA" id="ARBA00022617"/>
    </source>
</evidence>
<dbReference type="Proteomes" id="UP000799437">
    <property type="component" value="Unassembled WGS sequence"/>
</dbReference>
<accession>A0A6A6WBH9</accession>
<evidence type="ECO:0000256" key="11">
    <source>
        <dbReference type="ARBA" id="ARBA00023136"/>
    </source>
</evidence>
<dbReference type="PRINTS" id="PR00463">
    <property type="entry name" value="EP450I"/>
</dbReference>
<evidence type="ECO:0000256" key="7">
    <source>
        <dbReference type="ARBA" id="ARBA00022989"/>
    </source>
</evidence>
<dbReference type="PANTHER" id="PTHR24305:SF112">
    <property type="entry name" value="L-ORNITHINE-N5-MONOOXYGENASE (EUROFUNG)"/>
    <property type="match status" value="1"/>
</dbReference>
<name>A0A6A6WBH9_9PEZI</name>
<reference evidence="15" key="1">
    <citation type="journal article" date="2020" name="Stud. Mycol.">
        <title>101 Dothideomycetes genomes: a test case for predicting lifestyles and emergence of pathogens.</title>
        <authorList>
            <person name="Haridas S."/>
            <person name="Albert R."/>
            <person name="Binder M."/>
            <person name="Bloem J."/>
            <person name="Labutti K."/>
            <person name="Salamov A."/>
            <person name="Andreopoulos B."/>
            <person name="Baker S."/>
            <person name="Barry K."/>
            <person name="Bills G."/>
            <person name="Bluhm B."/>
            <person name="Cannon C."/>
            <person name="Castanera R."/>
            <person name="Culley D."/>
            <person name="Daum C."/>
            <person name="Ezra D."/>
            <person name="Gonzalez J."/>
            <person name="Henrissat B."/>
            <person name="Kuo A."/>
            <person name="Liang C."/>
            <person name="Lipzen A."/>
            <person name="Lutzoni F."/>
            <person name="Magnuson J."/>
            <person name="Mondo S."/>
            <person name="Nolan M."/>
            <person name="Ohm R."/>
            <person name="Pangilinan J."/>
            <person name="Park H.-J."/>
            <person name="Ramirez L."/>
            <person name="Alfaro M."/>
            <person name="Sun H."/>
            <person name="Tritt A."/>
            <person name="Yoshinaga Y."/>
            <person name="Zwiers L.-H."/>
            <person name="Turgeon B."/>
            <person name="Goodwin S."/>
            <person name="Spatafora J."/>
            <person name="Crous P."/>
            <person name="Grigoriev I."/>
        </authorList>
    </citation>
    <scope>NUCLEOTIDE SEQUENCE</scope>
    <source>
        <strain evidence="15">CBS 121739</strain>
    </source>
</reference>
<keyword evidence="11 14" id="KW-0472">Membrane</keyword>
<dbReference type="GO" id="GO:0004497">
    <property type="term" value="F:monooxygenase activity"/>
    <property type="evidence" value="ECO:0007669"/>
    <property type="project" value="UniProtKB-KW"/>
</dbReference>
<evidence type="ECO:0000256" key="8">
    <source>
        <dbReference type="ARBA" id="ARBA00023002"/>
    </source>
</evidence>
<dbReference type="Gene3D" id="1.10.630.10">
    <property type="entry name" value="Cytochrome P450"/>
    <property type="match status" value="1"/>
</dbReference>
<evidence type="ECO:0000256" key="2">
    <source>
        <dbReference type="ARBA" id="ARBA00004370"/>
    </source>
</evidence>
<dbReference type="InterPro" id="IPR001128">
    <property type="entry name" value="Cyt_P450"/>
</dbReference>
<keyword evidence="7 14" id="KW-1133">Transmembrane helix</keyword>
<evidence type="ECO:0000256" key="6">
    <source>
        <dbReference type="ARBA" id="ARBA00022723"/>
    </source>
</evidence>
<comment type="subcellular location">
    <subcellularLocation>
        <location evidence="2">Membrane</location>
    </subcellularLocation>
</comment>
<dbReference type="EMBL" id="ML996569">
    <property type="protein sequence ID" value="KAF2759925.1"/>
    <property type="molecule type" value="Genomic_DNA"/>
</dbReference>
<gene>
    <name evidence="15" type="ORF">EJ05DRAFT_314926</name>
</gene>
<dbReference type="GO" id="GO:0005506">
    <property type="term" value="F:iron ion binding"/>
    <property type="evidence" value="ECO:0007669"/>
    <property type="project" value="InterPro"/>
</dbReference>
<dbReference type="PRINTS" id="PR00385">
    <property type="entry name" value="P450"/>
</dbReference>
<keyword evidence="6 12" id="KW-0479">Metal-binding</keyword>
<dbReference type="OrthoDB" id="6692864at2759"/>
<keyword evidence="9 12" id="KW-0408">Iron</keyword>
<evidence type="ECO:0000256" key="5">
    <source>
        <dbReference type="ARBA" id="ARBA00022692"/>
    </source>
</evidence>
<dbReference type="InterPro" id="IPR036396">
    <property type="entry name" value="Cyt_P450_sf"/>
</dbReference>
<evidence type="ECO:0000256" key="9">
    <source>
        <dbReference type="ARBA" id="ARBA00023004"/>
    </source>
</evidence>
<keyword evidence="10 13" id="KW-0503">Monooxygenase</keyword>
<dbReference type="AlphaFoldDB" id="A0A6A6WBH9"/>
<keyword evidence="5 14" id="KW-0812">Transmembrane</keyword>
<evidence type="ECO:0000256" key="12">
    <source>
        <dbReference type="PIRSR" id="PIRSR602401-1"/>
    </source>
</evidence>
<organism evidence="15 16">
    <name type="scientific">Pseudovirgaria hyperparasitica</name>
    <dbReference type="NCBI Taxonomy" id="470096"/>
    <lineage>
        <taxon>Eukaryota</taxon>
        <taxon>Fungi</taxon>
        <taxon>Dikarya</taxon>
        <taxon>Ascomycota</taxon>
        <taxon>Pezizomycotina</taxon>
        <taxon>Dothideomycetes</taxon>
        <taxon>Dothideomycetes incertae sedis</taxon>
        <taxon>Acrospermales</taxon>
        <taxon>Acrospermaceae</taxon>
        <taxon>Pseudovirgaria</taxon>
    </lineage>
</organism>
<dbReference type="GO" id="GO:0020037">
    <property type="term" value="F:heme binding"/>
    <property type="evidence" value="ECO:0007669"/>
    <property type="project" value="InterPro"/>
</dbReference>
<dbReference type="PROSITE" id="PS00086">
    <property type="entry name" value="CYTOCHROME_P450"/>
    <property type="match status" value="1"/>
</dbReference>
<dbReference type="InterPro" id="IPR050121">
    <property type="entry name" value="Cytochrome_P450_monoxygenase"/>
</dbReference>
<dbReference type="Pfam" id="PF00067">
    <property type="entry name" value="p450"/>
    <property type="match status" value="1"/>
</dbReference>
<dbReference type="InterPro" id="IPR002401">
    <property type="entry name" value="Cyt_P450_E_grp-I"/>
</dbReference>
<dbReference type="GO" id="GO:0016705">
    <property type="term" value="F:oxidoreductase activity, acting on paired donors, with incorporation or reduction of molecular oxygen"/>
    <property type="evidence" value="ECO:0007669"/>
    <property type="project" value="InterPro"/>
</dbReference>
<dbReference type="RefSeq" id="XP_033602376.1">
    <property type="nucleotide sequence ID" value="XM_033740716.1"/>
</dbReference>
<evidence type="ECO:0000256" key="3">
    <source>
        <dbReference type="ARBA" id="ARBA00010617"/>
    </source>
</evidence>
<feature type="transmembrane region" description="Helical" evidence="14">
    <location>
        <begin position="56"/>
        <end position="81"/>
    </location>
</feature>
<feature type="binding site" description="axial binding residue" evidence="12">
    <location>
        <position position="484"/>
    </location>
    <ligand>
        <name>heme</name>
        <dbReference type="ChEBI" id="CHEBI:30413"/>
    </ligand>
    <ligandPart>
        <name>Fe</name>
        <dbReference type="ChEBI" id="CHEBI:18248"/>
    </ligandPart>
</feature>
<protein>
    <submittedName>
        <fullName evidence="15">Cytochrome P450</fullName>
    </submittedName>
</protein>
<evidence type="ECO:0000313" key="15">
    <source>
        <dbReference type="EMBL" id="KAF2759925.1"/>
    </source>
</evidence>
<dbReference type="SUPFAM" id="SSF48264">
    <property type="entry name" value="Cytochrome P450"/>
    <property type="match status" value="1"/>
</dbReference>
<evidence type="ECO:0000256" key="13">
    <source>
        <dbReference type="RuleBase" id="RU000461"/>
    </source>
</evidence>
<evidence type="ECO:0000256" key="1">
    <source>
        <dbReference type="ARBA" id="ARBA00001971"/>
    </source>
</evidence>